<gene>
    <name evidence="1" type="ordered locus">Cphamn1_1271</name>
</gene>
<name>B3EJ03_CHLPB</name>
<accession>B3EJ03</accession>
<evidence type="ECO:0000313" key="1">
    <source>
        <dbReference type="EMBL" id="ACE04203.1"/>
    </source>
</evidence>
<organism evidence="1">
    <name type="scientific">Chlorobium phaeobacteroides (strain BS1)</name>
    <dbReference type="NCBI Taxonomy" id="331678"/>
    <lineage>
        <taxon>Bacteria</taxon>
        <taxon>Pseudomonadati</taxon>
        <taxon>Chlorobiota</taxon>
        <taxon>Chlorobiia</taxon>
        <taxon>Chlorobiales</taxon>
        <taxon>Chlorobiaceae</taxon>
        <taxon>Chlorobium/Pelodictyon group</taxon>
        <taxon>Chlorobium</taxon>
    </lineage>
</organism>
<dbReference type="Pfam" id="PF11154">
    <property type="entry name" value="DUF2934"/>
    <property type="match status" value="1"/>
</dbReference>
<dbReference type="HOGENOM" id="CLU_208963_0_0_10"/>
<evidence type="ECO:0008006" key="2">
    <source>
        <dbReference type="Google" id="ProtNLM"/>
    </source>
</evidence>
<dbReference type="KEGG" id="cpb:Cphamn1_1271"/>
<protein>
    <recommendedName>
        <fullName evidence="2">DUF2934 domain-containing protein</fullName>
    </recommendedName>
</protein>
<dbReference type="AlphaFoldDB" id="B3EJ03"/>
<dbReference type="InterPro" id="IPR021327">
    <property type="entry name" value="DUF2934"/>
</dbReference>
<dbReference type="EMBL" id="CP001101">
    <property type="protein sequence ID" value="ACE04203.1"/>
    <property type="molecule type" value="Genomic_DNA"/>
</dbReference>
<sequence>MSDKQKSVEKDEVTQEQREEQVRLAAYYLWKENGEPQGTDLDDWLHAETALVAEGEEVAAE</sequence>
<reference evidence="1" key="1">
    <citation type="submission" date="2008-06" db="EMBL/GenBank/DDBJ databases">
        <title>Complete sequence of Chlorobium phaeobacteroides BS1.</title>
        <authorList>
            <consortium name="US DOE Joint Genome Institute"/>
            <person name="Lucas S."/>
            <person name="Copeland A."/>
            <person name="Lapidus A."/>
            <person name="Glavina del Rio T."/>
            <person name="Dalin E."/>
            <person name="Tice H."/>
            <person name="Bruce D."/>
            <person name="Goodwin L."/>
            <person name="Pitluck S."/>
            <person name="Schmutz J."/>
            <person name="Larimer F."/>
            <person name="Land M."/>
            <person name="Hauser L."/>
            <person name="Kyrpides N."/>
            <person name="Ovchinnikova G."/>
            <person name="Li T."/>
            <person name="Liu Z."/>
            <person name="Zhao F."/>
            <person name="Overmann J."/>
            <person name="Bryant D.A."/>
            <person name="Richardson P."/>
        </authorList>
    </citation>
    <scope>NUCLEOTIDE SEQUENCE [LARGE SCALE GENOMIC DNA]</scope>
    <source>
        <strain evidence="1">BS1</strain>
    </source>
</reference>
<proteinExistence type="predicted"/>